<dbReference type="Proteomes" id="UP000823661">
    <property type="component" value="Unassembled WGS sequence"/>
</dbReference>
<keyword evidence="4" id="KW-0472">Membrane</keyword>
<proteinExistence type="inferred from homology"/>
<keyword evidence="7" id="KW-0449">Lipoprotein</keyword>
<evidence type="ECO:0000256" key="2">
    <source>
        <dbReference type="ARBA" id="ARBA00007248"/>
    </source>
</evidence>
<evidence type="ECO:0000256" key="4">
    <source>
        <dbReference type="ARBA" id="ARBA00023136"/>
    </source>
</evidence>
<comment type="caution">
    <text evidence="8">The sequence shown here is derived from an EMBL/GenBank/DDBJ whole genome shotgun (WGS) entry which is preliminary data.</text>
</comment>
<dbReference type="Pfam" id="PF08842">
    <property type="entry name" value="Mfa2"/>
    <property type="match status" value="1"/>
</dbReference>
<dbReference type="GO" id="GO:0009279">
    <property type="term" value="C:cell outer membrane"/>
    <property type="evidence" value="ECO:0007669"/>
    <property type="project" value="UniProtKB-SubCell"/>
</dbReference>
<evidence type="ECO:0000313" key="8">
    <source>
        <dbReference type="EMBL" id="MBO8451904.1"/>
    </source>
</evidence>
<evidence type="ECO:0000256" key="1">
    <source>
        <dbReference type="ARBA" id="ARBA00004442"/>
    </source>
</evidence>
<evidence type="ECO:0000256" key="3">
    <source>
        <dbReference type="ARBA" id="ARBA00022729"/>
    </source>
</evidence>
<reference evidence="8" key="1">
    <citation type="submission" date="2020-10" db="EMBL/GenBank/DDBJ databases">
        <authorList>
            <person name="Gilroy R."/>
        </authorList>
    </citation>
    <scope>NUCLEOTIDE SEQUENCE</scope>
    <source>
        <strain evidence="8">B1-20833</strain>
    </source>
</reference>
<protein>
    <submittedName>
        <fullName evidence="8">FimB/Mfa2 family fimbrial subunit</fullName>
    </submittedName>
</protein>
<keyword evidence="5" id="KW-0564">Palmitate</keyword>
<organism evidence="8 9">
    <name type="scientific">Candidatus Cryptobacteroides intestinavium</name>
    <dbReference type="NCBI Taxonomy" id="2840766"/>
    <lineage>
        <taxon>Bacteria</taxon>
        <taxon>Pseudomonadati</taxon>
        <taxon>Bacteroidota</taxon>
        <taxon>Bacteroidia</taxon>
        <taxon>Bacteroidales</taxon>
        <taxon>Candidatus Cryptobacteroides</taxon>
    </lineage>
</organism>
<comment type="subcellular location">
    <subcellularLocation>
        <location evidence="1">Cell outer membrane</location>
    </subcellularLocation>
</comment>
<sequence>MKIRYVISLIAAFSLLTGCIREDRSDCTCDVLLSFIYMGDGDDDIFPEKIDQVNMYVYSAADNSLAGEYVFDKDALTAEQGAHLHLFPGNYRIVCWGNMFENTQVEKTYSEAKVAEPVWFKSDSYTGTDPLYFSDVEISVPESLQDVTETCEFESSHIDMYVKLKGFKGAMGQSGEEVAVNVSHTGCPAYTDFFNVPAAEKCEVMPEIMDDPEDEDSYIMQYNVLRFTEDEATSLILTNSADGNEIYTVSIPDFIDRYEVEVDGKQEAAVAIQITLGPVGVEVVEWNIEDVFPGFDKE</sequence>
<dbReference type="PROSITE" id="PS51257">
    <property type="entry name" value="PROKAR_LIPOPROTEIN"/>
    <property type="match status" value="1"/>
</dbReference>
<dbReference type="InterPro" id="IPR014941">
    <property type="entry name" value="FimB/Mfa2/Mfa3"/>
</dbReference>
<name>A0A9D9HHV9_9BACT</name>
<dbReference type="Gene3D" id="2.60.40.2100">
    <property type="match status" value="1"/>
</dbReference>
<accession>A0A9D9HHV9</accession>
<evidence type="ECO:0000313" key="9">
    <source>
        <dbReference type="Proteomes" id="UP000823661"/>
    </source>
</evidence>
<evidence type="ECO:0000256" key="7">
    <source>
        <dbReference type="ARBA" id="ARBA00023288"/>
    </source>
</evidence>
<gene>
    <name evidence="8" type="ORF">IAC06_03345</name>
</gene>
<evidence type="ECO:0000256" key="5">
    <source>
        <dbReference type="ARBA" id="ARBA00023139"/>
    </source>
</evidence>
<keyword evidence="3" id="KW-0732">Signal</keyword>
<dbReference type="AlphaFoldDB" id="A0A9D9HHV9"/>
<dbReference type="EMBL" id="JADIMI010000030">
    <property type="protein sequence ID" value="MBO8451904.1"/>
    <property type="molecule type" value="Genomic_DNA"/>
</dbReference>
<reference evidence="8" key="2">
    <citation type="journal article" date="2021" name="PeerJ">
        <title>Extensive microbial diversity within the chicken gut microbiome revealed by metagenomics and culture.</title>
        <authorList>
            <person name="Gilroy R."/>
            <person name="Ravi A."/>
            <person name="Getino M."/>
            <person name="Pursley I."/>
            <person name="Horton D.L."/>
            <person name="Alikhan N.F."/>
            <person name="Baker D."/>
            <person name="Gharbi K."/>
            <person name="Hall N."/>
            <person name="Watson M."/>
            <person name="Adriaenssens E.M."/>
            <person name="Foster-Nyarko E."/>
            <person name="Jarju S."/>
            <person name="Secka A."/>
            <person name="Antonio M."/>
            <person name="Oren A."/>
            <person name="Chaudhuri R.R."/>
            <person name="La Ragione R."/>
            <person name="Hildebrand F."/>
            <person name="Pallen M.J."/>
        </authorList>
    </citation>
    <scope>NUCLEOTIDE SEQUENCE</scope>
    <source>
        <strain evidence="8">B1-20833</strain>
    </source>
</reference>
<comment type="similarity">
    <text evidence="2">Belongs to the bacteroidetes fimbrillin superfamily. FimB/Mfa2 family.</text>
</comment>
<keyword evidence="6" id="KW-0998">Cell outer membrane</keyword>
<evidence type="ECO:0000256" key="6">
    <source>
        <dbReference type="ARBA" id="ARBA00023237"/>
    </source>
</evidence>